<feature type="region of interest" description="Disordered" evidence="1">
    <location>
        <begin position="1"/>
        <end position="20"/>
    </location>
</feature>
<evidence type="ECO:0000313" key="2">
    <source>
        <dbReference type="EMBL" id="PSC74753.1"/>
    </source>
</evidence>
<evidence type="ECO:0000256" key="1">
    <source>
        <dbReference type="SAM" id="MobiDB-lite"/>
    </source>
</evidence>
<feature type="compositionally biased region" description="Basic and acidic residues" evidence="1">
    <location>
        <begin position="51"/>
        <end position="76"/>
    </location>
</feature>
<dbReference type="GO" id="GO:0006508">
    <property type="term" value="P:proteolysis"/>
    <property type="evidence" value="ECO:0007669"/>
    <property type="project" value="UniProtKB-KW"/>
</dbReference>
<keyword evidence="2" id="KW-0378">Hydrolase</keyword>
<dbReference type="GO" id="GO:0008237">
    <property type="term" value="F:metallopeptidase activity"/>
    <property type="evidence" value="ECO:0007669"/>
    <property type="project" value="UniProtKB-KW"/>
</dbReference>
<dbReference type="AlphaFoldDB" id="A0A2P6VKY8"/>
<feature type="region of interest" description="Disordered" evidence="1">
    <location>
        <begin position="30"/>
        <end position="113"/>
    </location>
</feature>
<sequence length="113" mass="12076">MLAARLLRSGAAGTPAAALGVVQPRAWLATQHTTGPGLPSNPVDSQEFEDESRGDRQFAGDKVEDAPKPKSFKPEKQQPAAEDMNQGRSEERVRTPTSPGREQDANEPIGGPM</sequence>
<evidence type="ECO:0000313" key="3">
    <source>
        <dbReference type="Proteomes" id="UP000239649"/>
    </source>
</evidence>
<accession>A0A2P6VKY8</accession>
<keyword evidence="2" id="KW-0482">Metalloprotease</keyword>
<protein>
    <submittedName>
        <fullName evidence="2">Zinc metalloprotease</fullName>
    </submittedName>
</protein>
<dbReference type="Proteomes" id="UP000239649">
    <property type="component" value="Unassembled WGS sequence"/>
</dbReference>
<comment type="caution">
    <text evidence="2">The sequence shown here is derived from an EMBL/GenBank/DDBJ whole genome shotgun (WGS) entry which is preliminary data.</text>
</comment>
<reference evidence="2 3" key="1">
    <citation type="journal article" date="2018" name="Plant J.">
        <title>Genome sequences of Chlorella sorokiniana UTEX 1602 and Micractinium conductrix SAG 241.80: implications to maltose excretion by a green alga.</title>
        <authorList>
            <person name="Arriola M.B."/>
            <person name="Velmurugan N."/>
            <person name="Zhang Y."/>
            <person name="Plunkett M.H."/>
            <person name="Hondzo H."/>
            <person name="Barney B.M."/>
        </authorList>
    </citation>
    <scope>NUCLEOTIDE SEQUENCE [LARGE SCALE GENOMIC DNA]</scope>
    <source>
        <strain evidence="2 3">SAG 241.80</strain>
    </source>
</reference>
<keyword evidence="2" id="KW-0645">Protease</keyword>
<name>A0A2P6VKY8_9CHLO</name>
<keyword evidence="3" id="KW-1185">Reference proteome</keyword>
<feature type="compositionally biased region" description="Low complexity" evidence="1">
    <location>
        <begin position="1"/>
        <end position="13"/>
    </location>
</feature>
<gene>
    <name evidence="2" type="ORF">C2E20_2485</name>
</gene>
<dbReference type="EMBL" id="LHPF02000004">
    <property type="protein sequence ID" value="PSC74753.1"/>
    <property type="molecule type" value="Genomic_DNA"/>
</dbReference>
<proteinExistence type="predicted"/>
<organism evidence="2 3">
    <name type="scientific">Micractinium conductrix</name>
    <dbReference type="NCBI Taxonomy" id="554055"/>
    <lineage>
        <taxon>Eukaryota</taxon>
        <taxon>Viridiplantae</taxon>
        <taxon>Chlorophyta</taxon>
        <taxon>core chlorophytes</taxon>
        <taxon>Trebouxiophyceae</taxon>
        <taxon>Chlorellales</taxon>
        <taxon>Chlorellaceae</taxon>
        <taxon>Chlorella clade</taxon>
        <taxon>Micractinium</taxon>
    </lineage>
</organism>